<comment type="caution">
    <text evidence="1">The sequence shown here is derived from an EMBL/GenBank/DDBJ whole genome shotgun (WGS) entry which is preliminary data.</text>
</comment>
<evidence type="ECO:0008006" key="3">
    <source>
        <dbReference type="Google" id="ProtNLM"/>
    </source>
</evidence>
<protein>
    <recommendedName>
        <fullName evidence="3">Lipoprotein</fullName>
    </recommendedName>
</protein>
<dbReference type="AlphaFoldDB" id="A0A8T4IFT1"/>
<dbReference type="RefSeq" id="WP_284054708.1">
    <property type="nucleotide sequence ID" value="NZ_JAGRQC010000004.1"/>
</dbReference>
<proteinExistence type="predicted"/>
<accession>A0A8T4IFT1</accession>
<keyword evidence="2" id="KW-1185">Reference proteome</keyword>
<evidence type="ECO:0000313" key="2">
    <source>
        <dbReference type="Proteomes" id="UP000676996"/>
    </source>
</evidence>
<sequence>MKYLVLPLALVATGCALTPAQQQQQAAADAKQHAEMSKQLAGLTPGKPISCIRMRSVQHVKTYPGTILFKVSSSRIYRNDVSMGCNASRDDVLVTRTTMAQYCAGDIVQLQDRNTGMMTGSCGLGEFIPYTK</sequence>
<gene>
    <name evidence="1" type="ORF">J7S20_13115</name>
</gene>
<dbReference type="PROSITE" id="PS51257">
    <property type="entry name" value="PROKAR_LIPOPROTEIN"/>
    <property type="match status" value="1"/>
</dbReference>
<dbReference type="EMBL" id="JAGRQC010000004">
    <property type="protein sequence ID" value="MBR0553443.1"/>
    <property type="molecule type" value="Genomic_DNA"/>
</dbReference>
<reference evidence="1" key="1">
    <citation type="submission" date="2021-04" db="EMBL/GenBank/DDBJ databases">
        <title>Ouciella asimina sp. nov., isolated from the surface seawater in the hydrothermal field of Okinawa Trough.</title>
        <authorList>
            <person name="Shuang W."/>
        </authorList>
    </citation>
    <scope>NUCLEOTIDE SEQUENCE</scope>
    <source>
        <strain evidence="1">LXI357</strain>
    </source>
</reference>
<organism evidence="1 2">
    <name type="scientific">Stakelama marina</name>
    <dbReference type="NCBI Taxonomy" id="2826939"/>
    <lineage>
        <taxon>Bacteria</taxon>
        <taxon>Pseudomonadati</taxon>
        <taxon>Pseudomonadota</taxon>
        <taxon>Alphaproteobacteria</taxon>
        <taxon>Sphingomonadales</taxon>
        <taxon>Sphingomonadaceae</taxon>
        <taxon>Stakelama</taxon>
    </lineage>
</organism>
<dbReference type="Proteomes" id="UP000676996">
    <property type="component" value="Unassembled WGS sequence"/>
</dbReference>
<name>A0A8T4IFT1_9SPHN</name>
<evidence type="ECO:0000313" key="1">
    <source>
        <dbReference type="EMBL" id="MBR0553443.1"/>
    </source>
</evidence>